<organism evidence="3 4">
    <name type="scientific">Sphingomonas rustica</name>
    <dbReference type="NCBI Taxonomy" id="3103142"/>
    <lineage>
        <taxon>Bacteria</taxon>
        <taxon>Pseudomonadati</taxon>
        <taxon>Pseudomonadota</taxon>
        <taxon>Alphaproteobacteria</taxon>
        <taxon>Sphingomonadales</taxon>
        <taxon>Sphingomonadaceae</taxon>
        <taxon>Sphingomonas</taxon>
    </lineage>
</organism>
<accession>A0ABV0BDY3</accession>
<dbReference type="EMBL" id="JBDIZK010000016">
    <property type="protein sequence ID" value="MEN3749753.1"/>
    <property type="molecule type" value="Genomic_DNA"/>
</dbReference>
<proteinExistence type="predicted"/>
<keyword evidence="2" id="KW-1133">Transmembrane helix</keyword>
<keyword evidence="2" id="KW-0472">Membrane</keyword>
<evidence type="ECO:0000256" key="2">
    <source>
        <dbReference type="SAM" id="Phobius"/>
    </source>
</evidence>
<feature type="transmembrane region" description="Helical" evidence="2">
    <location>
        <begin position="36"/>
        <end position="56"/>
    </location>
</feature>
<keyword evidence="2" id="KW-0812">Transmembrane</keyword>
<keyword evidence="4" id="KW-1185">Reference proteome</keyword>
<dbReference type="Proteomes" id="UP001427805">
    <property type="component" value="Unassembled WGS sequence"/>
</dbReference>
<name>A0ABV0BDY3_9SPHN</name>
<evidence type="ECO:0000313" key="4">
    <source>
        <dbReference type="Proteomes" id="UP001427805"/>
    </source>
</evidence>
<feature type="compositionally biased region" description="Basic and acidic residues" evidence="1">
    <location>
        <begin position="1"/>
        <end position="10"/>
    </location>
</feature>
<comment type="caution">
    <text evidence="3">The sequence shown here is derived from an EMBL/GenBank/DDBJ whole genome shotgun (WGS) entry which is preliminary data.</text>
</comment>
<dbReference type="RefSeq" id="WP_346248797.1">
    <property type="nucleotide sequence ID" value="NZ_JBDIZK010000016.1"/>
</dbReference>
<sequence>MVERVTERSDGVTAERVTETGGDRTVVVERRGGGGFAVLIGVILLVAVAIGAVYLFNQSQNDAIRTDAVTGAAKSVERGAEKVGAAAEKAGDAVVGDEKK</sequence>
<evidence type="ECO:0000256" key="1">
    <source>
        <dbReference type="SAM" id="MobiDB-lite"/>
    </source>
</evidence>
<feature type="region of interest" description="Disordered" evidence="1">
    <location>
        <begin position="1"/>
        <end position="21"/>
    </location>
</feature>
<protein>
    <submittedName>
        <fullName evidence="3">Uncharacterized protein</fullName>
    </submittedName>
</protein>
<reference evidence="3 4" key="1">
    <citation type="submission" date="2024-05" db="EMBL/GenBank/DDBJ databases">
        <title>Sphingomonas sp. HF-S3 16S ribosomal RNA gene Genome sequencing and assembly.</title>
        <authorList>
            <person name="Lee H."/>
        </authorList>
    </citation>
    <scope>NUCLEOTIDE SEQUENCE [LARGE SCALE GENOMIC DNA]</scope>
    <source>
        <strain evidence="3 4">HF-S3</strain>
    </source>
</reference>
<gene>
    <name evidence="3" type="ORF">TPR58_21450</name>
</gene>
<evidence type="ECO:0000313" key="3">
    <source>
        <dbReference type="EMBL" id="MEN3749753.1"/>
    </source>
</evidence>